<dbReference type="Pfam" id="PF05199">
    <property type="entry name" value="GMC_oxred_C"/>
    <property type="match status" value="1"/>
</dbReference>
<dbReference type="InterPro" id="IPR007867">
    <property type="entry name" value="GMC_OxRtase_C"/>
</dbReference>
<dbReference type="InterPro" id="IPR000172">
    <property type="entry name" value="GMC_OxRdtase_N"/>
</dbReference>
<dbReference type="Pfam" id="PF00732">
    <property type="entry name" value="GMC_oxred_N"/>
    <property type="match status" value="1"/>
</dbReference>
<dbReference type="EMBL" id="CP158299">
    <property type="protein sequence ID" value="XBV86251.1"/>
    <property type="molecule type" value="Genomic_DNA"/>
</dbReference>
<dbReference type="KEGG" id="dsc:ABOD76_08065"/>
<dbReference type="GO" id="GO:0016614">
    <property type="term" value="F:oxidoreductase activity, acting on CH-OH group of donors"/>
    <property type="evidence" value="ECO:0007669"/>
    <property type="project" value="InterPro"/>
</dbReference>
<organism evidence="7">
    <name type="scientific">Deinococcus sonorensis KR-87</name>
    <dbReference type="NCBI Taxonomy" id="694439"/>
    <lineage>
        <taxon>Bacteria</taxon>
        <taxon>Thermotogati</taxon>
        <taxon>Deinococcota</taxon>
        <taxon>Deinococci</taxon>
        <taxon>Deinococcales</taxon>
        <taxon>Deinococcaceae</taxon>
        <taxon>Deinococcus</taxon>
    </lineage>
</organism>
<proteinExistence type="inferred from homology"/>
<dbReference type="InterPro" id="IPR036188">
    <property type="entry name" value="FAD/NAD-bd_sf"/>
</dbReference>
<gene>
    <name evidence="7" type="ORF">ABOD76_08065</name>
</gene>
<feature type="domain" description="Glucose-methanol-choline oxidoreductase C-terminal" evidence="6">
    <location>
        <begin position="388"/>
        <end position="501"/>
    </location>
</feature>
<name>A0AAU7UCU0_9DEIO</name>
<keyword evidence="4" id="KW-0560">Oxidoreductase</keyword>
<keyword evidence="3" id="KW-0274">FAD</keyword>
<sequence length="525" mass="56727">MTRTHAPDEVVDAVVIGTGAGGAPLLARLAAAGLRVVALEAGAHHRPADMPTDERAQVSLFWNDERLSAGADPVSFGNNNSGCGVGGSTLHYTAYTPRAQPDDLRLHTDAGVGVDWPLTYADLEPYYDELEQFLGVSGPGHYPWGPPRRSKYPHPPLPLNGAAQLMERGCAALGLRTSPAANAALSRPQQQDGHGLRPACTNRGFCQAGCSVGAKASMDVTFLPLALKHGAELRSDCYVTALEVQGPRVTGVVYRHAGQEHRQRAHAVFLSAGAIETPRLLLRMNLANQSGQVGRNFMAHVGLQVWGQFEEEVRPYKGIPGALISEDTHRPRDADFAGGYLLQSIGVMLVTYASQFARGTHTWGPALHQHLRGYTHTAGINVLGDCLPHEGNYLELSDELDHKGLPKPRIHFSWGENERRMQRHAERVMRDIWTAAGGQQLWSFNRAAHTIGTARMGDDPASSVVNRDGRCHDLSNLYISDNSTFPSALSVNPALTIMALALRTADCFLETQRVGGFSTQAGGRA</sequence>
<keyword evidence="2" id="KW-0285">Flavoprotein</keyword>
<dbReference type="GO" id="GO:0050660">
    <property type="term" value="F:flavin adenine dinucleotide binding"/>
    <property type="evidence" value="ECO:0007669"/>
    <property type="project" value="InterPro"/>
</dbReference>
<dbReference type="SUPFAM" id="SSF54373">
    <property type="entry name" value="FAD-linked reductases, C-terminal domain"/>
    <property type="match status" value="1"/>
</dbReference>
<dbReference type="SUPFAM" id="SSF51905">
    <property type="entry name" value="FAD/NAD(P)-binding domain"/>
    <property type="match status" value="1"/>
</dbReference>
<dbReference type="AlphaFoldDB" id="A0AAU7UCU0"/>
<dbReference type="PANTHER" id="PTHR46056">
    <property type="entry name" value="LONG-CHAIN-ALCOHOL OXIDASE"/>
    <property type="match status" value="1"/>
</dbReference>
<evidence type="ECO:0000256" key="1">
    <source>
        <dbReference type="ARBA" id="ARBA00010790"/>
    </source>
</evidence>
<dbReference type="PANTHER" id="PTHR46056:SF12">
    <property type="entry name" value="LONG-CHAIN-ALCOHOL OXIDASE"/>
    <property type="match status" value="1"/>
</dbReference>
<dbReference type="RefSeq" id="WP_350244310.1">
    <property type="nucleotide sequence ID" value="NZ_CP158299.1"/>
</dbReference>
<evidence type="ECO:0000313" key="7">
    <source>
        <dbReference type="EMBL" id="XBV86251.1"/>
    </source>
</evidence>
<accession>A0AAU7UCU0</accession>
<protein>
    <submittedName>
        <fullName evidence="7">GMC family oxidoreductase</fullName>
    </submittedName>
</protein>
<evidence type="ECO:0000256" key="2">
    <source>
        <dbReference type="ARBA" id="ARBA00022630"/>
    </source>
</evidence>
<dbReference type="Gene3D" id="3.50.50.60">
    <property type="entry name" value="FAD/NAD(P)-binding domain"/>
    <property type="match status" value="2"/>
</dbReference>
<evidence type="ECO:0000259" key="6">
    <source>
        <dbReference type="Pfam" id="PF05199"/>
    </source>
</evidence>
<reference evidence="7" key="1">
    <citation type="submission" date="2024-06" db="EMBL/GenBank/DDBJ databases">
        <title>Draft Genome Sequence of Deinococcus sonorensis Type Strain KR-87, a Biofilm Producing Representative of the Genus Deinococcus.</title>
        <authorList>
            <person name="Boren L.S."/>
            <person name="Grosso R.A."/>
            <person name="Hugenberg-Cox A.N."/>
            <person name="Hill J.T.E."/>
            <person name="Albert C.M."/>
            <person name="Tuohy J.M."/>
        </authorList>
    </citation>
    <scope>NUCLEOTIDE SEQUENCE</scope>
    <source>
        <strain evidence="7">KR-87</strain>
    </source>
</reference>
<evidence type="ECO:0000256" key="3">
    <source>
        <dbReference type="ARBA" id="ARBA00022827"/>
    </source>
</evidence>
<evidence type="ECO:0000256" key="4">
    <source>
        <dbReference type="ARBA" id="ARBA00023002"/>
    </source>
</evidence>
<comment type="similarity">
    <text evidence="1">Belongs to the GMC oxidoreductase family.</text>
</comment>
<evidence type="ECO:0000259" key="5">
    <source>
        <dbReference type="Pfam" id="PF00732"/>
    </source>
</evidence>
<feature type="domain" description="Glucose-methanol-choline oxidoreductase N-terminal" evidence="5">
    <location>
        <begin position="82"/>
        <end position="301"/>
    </location>
</feature>